<evidence type="ECO:0000256" key="3">
    <source>
        <dbReference type="ARBA" id="ARBA00022771"/>
    </source>
</evidence>
<keyword evidence="5 6" id="KW-0234">DNA repair</keyword>
<comment type="caution">
    <text evidence="9">The sequence shown here is derived from an EMBL/GenBank/DDBJ whole genome shotgun (WGS) entry which is preliminary data.</text>
</comment>
<evidence type="ECO:0000256" key="5">
    <source>
        <dbReference type="ARBA" id="ARBA00023204"/>
    </source>
</evidence>
<dbReference type="AlphaFoldDB" id="A0A9X9Q285"/>
<accession>A0A9X9Q285</accession>
<evidence type="ECO:0000256" key="7">
    <source>
        <dbReference type="SAM" id="MobiDB-lite"/>
    </source>
</evidence>
<evidence type="ECO:0000313" key="10">
    <source>
        <dbReference type="Proteomes" id="UP000269945"/>
    </source>
</evidence>
<dbReference type="Proteomes" id="UP000269945">
    <property type="component" value="Unassembled WGS sequence"/>
</dbReference>
<protein>
    <recommendedName>
        <fullName evidence="8">UBZ4-type domain-containing protein</fullName>
    </recommendedName>
</protein>
<evidence type="ECO:0000256" key="2">
    <source>
        <dbReference type="ARBA" id="ARBA00022763"/>
    </source>
</evidence>
<feature type="non-terminal residue" evidence="9">
    <location>
        <position position="1"/>
    </location>
</feature>
<dbReference type="PANTHER" id="PTHR21541">
    <property type="entry name" value="BTB POZ DOMAIN CONTAINING 12"/>
    <property type="match status" value="1"/>
</dbReference>
<feature type="region of interest" description="Disordered" evidence="7">
    <location>
        <begin position="127"/>
        <end position="151"/>
    </location>
</feature>
<dbReference type="PANTHER" id="PTHR21541:SF3">
    <property type="entry name" value="STRUCTURE-SPECIFIC ENDONUCLEASE SUBUNIT SLX4"/>
    <property type="match status" value="1"/>
</dbReference>
<reference evidence="9 10" key="1">
    <citation type="submission" date="2018-10" db="EMBL/GenBank/DDBJ databases">
        <authorList>
            <person name="Ekblom R."/>
            <person name="Jareborg N."/>
        </authorList>
    </citation>
    <scope>NUCLEOTIDE SEQUENCE [LARGE SCALE GENOMIC DNA]</scope>
    <source>
        <tissue evidence="9">Muscle</tissue>
    </source>
</reference>
<keyword evidence="1" id="KW-0479">Metal-binding</keyword>
<dbReference type="InterPro" id="IPR006642">
    <property type="entry name" value="Rad18_UBZ4"/>
</dbReference>
<feature type="compositionally biased region" description="Basic residues" evidence="7">
    <location>
        <begin position="285"/>
        <end position="301"/>
    </location>
</feature>
<name>A0A9X9Q285_GULGU</name>
<dbReference type="PROSITE" id="PS51908">
    <property type="entry name" value="ZF_UBZ4"/>
    <property type="match status" value="1"/>
</dbReference>
<dbReference type="GO" id="GO:0033557">
    <property type="term" value="C:Slx1-Slx4 complex"/>
    <property type="evidence" value="ECO:0007669"/>
    <property type="project" value="TreeGrafter"/>
</dbReference>
<feature type="compositionally biased region" description="Basic and acidic residues" evidence="7">
    <location>
        <begin position="8"/>
        <end position="22"/>
    </location>
</feature>
<feature type="domain" description="UBZ4-type" evidence="8">
    <location>
        <begin position="183"/>
        <end position="213"/>
    </location>
</feature>
<keyword evidence="2 6" id="KW-0227">DNA damage</keyword>
<feature type="region of interest" description="Disordered" evidence="7">
    <location>
        <begin position="1"/>
        <end position="95"/>
    </location>
</feature>
<dbReference type="EMBL" id="CYRY02022779">
    <property type="protein sequence ID" value="VCW97698.1"/>
    <property type="molecule type" value="Genomic_DNA"/>
</dbReference>
<dbReference type="GO" id="GO:0003677">
    <property type="term" value="F:DNA binding"/>
    <property type="evidence" value="ECO:0007669"/>
    <property type="project" value="InterPro"/>
</dbReference>
<dbReference type="GO" id="GO:0006281">
    <property type="term" value="P:DNA repair"/>
    <property type="evidence" value="ECO:0007669"/>
    <property type="project" value="UniProtKB-KW"/>
</dbReference>
<organism evidence="9 10">
    <name type="scientific">Gulo gulo</name>
    <name type="common">Wolverine</name>
    <name type="synonym">Gluton</name>
    <dbReference type="NCBI Taxonomy" id="48420"/>
    <lineage>
        <taxon>Eukaryota</taxon>
        <taxon>Metazoa</taxon>
        <taxon>Chordata</taxon>
        <taxon>Craniata</taxon>
        <taxon>Vertebrata</taxon>
        <taxon>Euteleostomi</taxon>
        <taxon>Mammalia</taxon>
        <taxon>Eutheria</taxon>
        <taxon>Laurasiatheria</taxon>
        <taxon>Carnivora</taxon>
        <taxon>Caniformia</taxon>
        <taxon>Musteloidea</taxon>
        <taxon>Mustelidae</taxon>
        <taxon>Guloninae</taxon>
        <taxon>Gulo</taxon>
    </lineage>
</organism>
<feature type="region of interest" description="Disordered" evidence="7">
    <location>
        <begin position="267"/>
        <end position="309"/>
    </location>
</feature>
<dbReference type="GO" id="GO:0000712">
    <property type="term" value="P:resolution of meiotic recombination intermediates"/>
    <property type="evidence" value="ECO:0007669"/>
    <property type="project" value="TreeGrafter"/>
</dbReference>
<gene>
    <name evidence="9" type="ORF">BN2614_LOCUS2</name>
</gene>
<evidence type="ECO:0000259" key="8">
    <source>
        <dbReference type="PROSITE" id="PS51908"/>
    </source>
</evidence>
<evidence type="ECO:0000313" key="9">
    <source>
        <dbReference type="EMBL" id="VCW97698.1"/>
    </source>
</evidence>
<evidence type="ECO:0000256" key="6">
    <source>
        <dbReference type="PROSITE-ProRule" id="PRU01256"/>
    </source>
</evidence>
<keyword evidence="3 6" id="KW-0863">Zinc-finger</keyword>
<dbReference type="GO" id="GO:0008270">
    <property type="term" value="F:zinc ion binding"/>
    <property type="evidence" value="ECO:0007669"/>
    <property type="project" value="UniProtKB-KW"/>
</dbReference>
<sequence>PRRTKPPATKDKALQGPREKTRSGSQAPRTKKQGAPKWQRSEPTLPENGEGSVLASAALQEGVQSTQTEASPDSSSQLAPSSLTVMAPSPSKPRTAELVLQRMQQFKRADPERLLRASEERCLEAALEEDAPAGPPEEMTAGNGSGPRLPATESDAAVALALQQEFGEQRASAQEADLEEKGLFFCQICQKNLSAMNVTRREQHVNRCLDEAEKALTPSTPRIPECPICGRPFLSPKSRMSHLKQCAAKMAVGPQLLLQAVRLQTAEPDEACGTPASSFSSHGGGLKRKGAPKRKEPRKKRKVDEPEAP</sequence>
<evidence type="ECO:0000256" key="4">
    <source>
        <dbReference type="ARBA" id="ARBA00022833"/>
    </source>
</evidence>
<proteinExistence type="predicted"/>
<feature type="compositionally biased region" description="Low complexity" evidence="7">
    <location>
        <begin position="70"/>
        <end position="83"/>
    </location>
</feature>
<feature type="non-terminal residue" evidence="9">
    <location>
        <position position="309"/>
    </location>
</feature>
<evidence type="ECO:0000256" key="1">
    <source>
        <dbReference type="ARBA" id="ARBA00022723"/>
    </source>
</evidence>
<keyword evidence="10" id="KW-1185">Reference proteome</keyword>
<keyword evidence="4" id="KW-0862">Zinc</keyword>